<reference evidence="11 12" key="1">
    <citation type="submission" date="2020-06" db="EMBL/GenBank/DDBJ databases">
        <authorList>
            <person name="Li R."/>
            <person name="Bekaert M."/>
        </authorList>
    </citation>
    <scope>NUCLEOTIDE SEQUENCE [LARGE SCALE GENOMIC DNA]</scope>
    <source>
        <strain evidence="12">wild</strain>
    </source>
</reference>
<dbReference type="SMART" id="SM00115">
    <property type="entry name" value="CASc"/>
    <property type="match status" value="1"/>
</dbReference>
<dbReference type="PROSITE" id="PS50207">
    <property type="entry name" value="CASPASE_P10"/>
    <property type="match status" value="1"/>
</dbReference>
<dbReference type="InterPro" id="IPR011600">
    <property type="entry name" value="Pept_C14_caspase"/>
</dbReference>
<name>A0A6J8BB67_MYTCO</name>
<evidence type="ECO:0000256" key="4">
    <source>
        <dbReference type="ARBA" id="ARBA00022801"/>
    </source>
</evidence>
<accession>A0A6J8BB67</accession>
<dbReference type="CDD" id="cd00032">
    <property type="entry name" value="CASc"/>
    <property type="match status" value="1"/>
</dbReference>
<protein>
    <submittedName>
        <fullName evidence="11">CASP8</fullName>
        <ecNumber evidence="11">3.4.22.61</ecNumber>
    </submittedName>
</protein>
<dbReference type="PROSITE" id="PS50208">
    <property type="entry name" value="CASPASE_P20"/>
    <property type="match status" value="1"/>
</dbReference>
<feature type="domain" description="Caspase family p10" evidence="9">
    <location>
        <begin position="647"/>
        <end position="729"/>
    </location>
</feature>
<dbReference type="Proteomes" id="UP000507470">
    <property type="component" value="Unassembled WGS sequence"/>
</dbReference>
<dbReference type="AlphaFoldDB" id="A0A6J8BB67"/>
<sequence>MVRTEISIKTIRGFIITFRPTKTTSISYNEAFQNFDMPFCKSSKNVFKRFQEVANMLDLNNFVLRRRKLTSWHTLRTNRQQKVTSSQIFVVILGLIFLFAIGSKWYYVEYLEIPELILQHSLISGHGVYMFKSYEEAESVSKKSRDKIHKIRQRLVILFSWLSCISAVFTSAVTAVISKKPHLVPLVTVYLIMCVLVSFWACQQMKGSLIELNMLQQFDLAKVCFLQKICTLKPWRIRRRNNDPISSSSYCLNHDFEISERVIVVKMKPAKAKCLYPEATEKNVNINAAIIFETMEEQRPVHCTEDTVVSTNACHGDQIKYKPFVDCMFLQTTDQTQLLTSDFVLECTGSLKRAEGTKKKTDNSENSQISSSLPASFVGIGSAMYFHLYHRGMMKYELMRLSTFQSAVHCSAIRLAGKGFFYSDGKIQCFSCSKTHDDRINSIKMNHQPDCRMALGTEYTNKLITTDTSREMFRELEMAVHEQESIYVNMKYKMNAEPRGIAIIINNDIFNGDMENRTGTHKDGEKLIELWKNLKFKVIYHVNKTAADITRIVSGIAQLNHTTYDCVVFCILTHGGYGVLYGTDCVPVEIQKLINFFRSSHCPTLAGKPKMFFIQACQGINNQAGQQLSKDSTNIDADTRKDIIADEADTLICFSTVSGSVSYRCPQNGTWFINSLVENLSLYSTSYDLQTILVKVNKDVGEKSFLEGSNIYKQIPMQKCSLCKLVFFS</sequence>
<dbReference type="GO" id="GO:0004197">
    <property type="term" value="F:cysteine-type endopeptidase activity"/>
    <property type="evidence" value="ECO:0007669"/>
    <property type="project" value="InterPro"/>
</dbReference>
<keyword evidence="8" id="KW-1133">Transmembrane helix</keyword>
<evidence type="ECO:0000256" key="7">
    <source>
        <dbReference type="RuleBase" id="RU003971"/>
    </source>
</evidence>
<dbReference type="OrthoDB" id="6140544at2759"/>
<dbReference type="PANTHER" id="PTHR48169:SF7">
    <property type="entry name" value="CASPASE 10"/>
    <property type="match status" value="1"/>
</dbReference>
<feature type="transmembrane region" description="Helical" evidence="8">
    <location>
        <begin position="183"/>
        <end position="202"/>
    </location>
</feature>
<evidence type="ECO:0000259" key="10">
    <source>
        <dbReference type="PROSITE" id="PS50208"/>
    </source>
</evidence>
<keyword evidence="8" id="KW-0472">Membrane</keyword>
<dbReference type="PRINTS" id="PR00376">
    <property type="entry name" value="IL1BCENZYME"/>
</dbReference>
<comment type="similarity">
    <text evidence="1 7">Belongs to the peptidase C14A family.</text>
</comment>
<keyword evidence="4 11" id="KW-0378">Hydrolase</keyword>
<dbReference type="GO" id="GO:0006508">
    <property type="term" value="P:proteolysis"/>
    <property type="evidence" value="ECO:0007669"/>
    <property type="project" value="UniProtKB-KW"/>
</dbReference>
<dbReference type="InterPro" id="IPR001309">
    <property type="entry name" value="Pept_C14_p20"/>
</dbReference>
<evidence type="ECO:0000313" key="11">
    <source>
        <dbReference type="EMBL" id="CAC5380853.1"/>
    </source>
</evidence>
<dbReference type="Gene3D" id="1.10.1170.10">
    <property type="entry name" value="Inhibitor Of Apoptosis Protein (2mihbC-IAP-1), Chain A"/>
    <property type="match status" value="1"/>
</dbReference>
<dbReference type="EC" id="3.4.22.61" evidence="11"/>
<keyword evidence="3" id="KW-0053">Apoptosis</keyword>
<feature type="transmembrane region" description="Helical" evidence="8">
    <location>
        <begin position="88"/>
        <end position="107"/>
    </location>
</feature>
<keyword evidence="8" id="KW-0812">Transmembrane</keyword>
<feature type="transmembrane region" description="Helical" evidence="8">
    <location>
        <begin position="113"/>
        <end position="134"/>
    </location>
</feature>
<keyword evidence="6" id="KW-0865">Zymogen</keyword>
<dbReference type="InterPro" id="IPR002138">
    <property type="entry name" value="Pept_C14_p10"/>
</dbReference>
<dbReference type="Pfam" id="PF00656">
    <property type="entry name" value="Peptidase_C14"/>
    <property type="match status" value="1"/>
</dbReference>
<dbReference type="EMBL" id="CACVKT020002953">
    <property type="protein sequence ID" value="CAC5380853.1"/>
    <property type="molecule type" value="Genomic_DNA"/>
</dbReference>
<dbReference type="InterPro" id="IPR033139">
    <property type="entry name" value="Caspase_cys_AS"/>
</dbReference>
<feature type="domain" description="Caspase family p20" evidence="10">
    <location>
        <begin position="498"/>
        <end position="621"/>
    </location>
</feature>
<evidence type="ECO:0000256" key="8">
    <source>
        <dbReference type="SAM" id="Phobius"/>
    </source>
</evidence>
<dbReference type="GO" id="GO:0051604">
    <property type="term" value="P:protein maturation"/>
    <property type="evidence" value="ECO:0007669"/>
    <property type="project" value="UniProtKB-ARBA"/>
</dbReference>
<dbReference type="InterPro" id="IPR016129">
    <property type="entry name" value="Caspase_his_AS"/>
</dbReference>
<dbReference type="Gene3D" id="3.40.50.1460">
    <property type="match status" value="1"/>
</dbReference>
<dbReference type="SUPFAM" id="SSF52129">
    <property type="entry name" value="Caspase-like"/>
    <property type="match status" value="1"/>
</dbReference>
<keyword evidence="2" id="KW-0645">Protease</keyword>
<evidence type="ECO:0000259" key="9">
    <source>
        <dbReference type="PROSITE" id="PS50207"/>
    </source>
</evidence>
<dbReference type="GO" id="GO:0043067">
    <property type="term" value="P:regulation of programmed cell death"/>
    <property type="evidence" value="ECO:0007669"/>
    <property type="project" value="UniProtKB-ARBA"/>
</dbReference>
<organism evidence="11 12">
    <name type="scientific">Mytilus coruscus</name>
    <name type="common">Sea mussel</name>
    <dbReference type="NCBI Taxonomy" id="42192"/>
    <lineage>
        <taxon>Eukaryota</taxon>
        <taxon>Metazoa</taxon>
        <taxon>Spiralia</taxon>
        <taxon>Lophotrochozoa</taxon>
        <taxon>Mollusca</taxon>
        <taxon>Bivalvia</taxon>
        <taxon>Autobranchia</taxon>
        <taxon>Pteriomorphia</taxon>
        <taxon>Mytilida</taxon>
        <taxon>Mytiloidea</taxon>
        <taxon>Mytilidae</taxon>
        <taxon>Mytilinae</taxon>
        <taxon>Mytilus</taxon>
    </lineage>
</organism>
<feature type="transmembrane region" description="Helical" evidence="8">
    <location>
        <begin position="155"/>
        <end position="177"/>
    </location>
</feature>
<dbReference type="PROSITE" id="PS01122">
    <property type="entry name" value="CASPASE_CYS"/>
    <property type="match status" value="1"/>
</dbReference>
<dbReference type="InterPro" id="IPR015917">
    <property type="entry name" value="Pept_C14A"/>
</dbReference>
<keyword evidence="5" id="KW-0788">Thiol protease</keyword>
<dbReference type="GO" id="GO:0005737">
    <property type="term" value="C:cytoplasm"/>
    <property type="evidence" value="ECO:0007669"/>
    <property type="project" value="UniProtKB-ARBA"/>
</dbReference>
<dbReference type="PANTHER" id="PTHR48169">
    <property type="entry name" value="DED DOMAIN-CONTAINING PROTEIN"/>
    <property type="match status" value="1"/>
</dbReference>
<proteinExistence type="inferred from homology"/>
<gene>
    <name evidence="11" type="ORF">MCOR_16783</name>
</gene>
<evidence type="ECO:0000256" key="5">
    <source>
        <dbReference type="ARBA" id="ARBA00022807"/>
    </source>
</evidence>
<evidence type="ECO:0000256" key="1">
    <source>
        <dbReference type="ARBA" id="ARBA00010134"/>
    </source>
</evidence>
<keyword evidence="12" id="KW-1185">Reference proteome</keyword>
<evidence type="ECO:0000256" key="2">
    <source>
        <dbReference type="ARBA" id="ARBA00022670"/>
    </source>
</evidence>
<dbReference type="InterPro" id="IPR029030">
    <property type="entry name" value="Caspase-like_dom_sf"/>
</dbReference>
<dbReference type="PROSITE" id="PS01121">
    <property type="entry name" value="CASPASE_HIS"/>
    <property type="match status" value="1"/>
</dbReference>
<dbReference type="GO" id="GO:0006915">
    <property type="term" value="P:apoptotic process"/>
    <property type="evidence" value="ECO:0007669"/>
    <property type="project" value="UniProtKB-KW"/>
</dbReference>
<evidence type="ECO:0000313" key="12">
    <source>
        <dbReference type="Proteomes" id="UP000507470"/>
    </source>
</evidence>
<evidence type="ECO:0000256" key="6">
    <source>
        <dbReference type="ARBA" id="ARBA00023145"/>
    </source>
</evidence>
<evidence type="ECO:0000256" key="3">
    <source>
        <dbReference type="ARBA" id="ARBA00022703"/>
    </source>
</evidence>
<dbReference type="SUPFAM" id="SSF57924">
    <property type="entry name" value="Inhibitor of apoptosis (IAP) repeat"/>
    <property type="match status" value="1"/>
</dbReference>